<evidence type="ECO:0000313" key="4">
    <source>
        <dbReference type="Proteomes" id="UP001500655"/>
    </source>
</evidence>
<dbReference type="Proteomes" id="UP001500655">
    <property type="component" value="Unassembled WGS sequence"/>
</dbReference>
<organism evidence="3 4">
    <name type="scientific">Luedemannella helvata</name>
    <dbReference type="NCBI Taxonomy" id="349315"/>
    <lineage>
        <taxon>Bacteria</taxon>
        <taxon>Bacillati</taxon>
        <taxon>Actinomycetota</taxon>
        <taxon>Actinomycetes</taxon>
        <taxon>Micromonosporales</taxon>
        <taxon>Micromonosporaceae</taxon>
        <taxon>Luedemannella</taxon>
    </lineage>
</organism>
<sequence>MKVFTSIDDLTAAVGEPLGPTPWFLIDQARVDAFAEATGDAQWIHTDPERAKAGPFGGTVAHGYLTLSLLPMLAKDLYRVEGATMGVNYGLNRVRFPAPLLVGSSIRIGGELLSVEPVPGGAQLTARITVATDRGDKPCCVAETVSRVYF</sequence>
<gene>
    <name evidence="3" type="ORF">GCM10009681_37810</name>
</gene>
<protein>
    <submittedName>
        <fullName evidence="3">MaoC family dehydratase</fullName>
    </submittedName>
</protein>
<dbReference type="PANTHER" id="PTHR42993">
    <property type="entry name" value="MAOC-LIKE DEHYDRATASE DOMAIN-CONTAINING PROTEIN"/>
    <property type="match status" value="1"/>
</dbReference>
<dbReference type="SUPFAM" id="SSF54637">
    <property type="entry name" value="Thioesterase/thiol ester dehydrase-isomerase"/>
    <property type="match status" value="1"/>
</dbReference>
<dbReference type="Gene3D" id="3.10.129.10">
    <property type="entry name" value="Hotdog Thioesterase"/>
    <property type="match status" value="1"/>
</dbReference>
<reference evidence="4" key="1">
    <citation type="journal article" date="2019" name="Int. J. Syst. Evol. Microbiol.">
        <title>The Global Catalogue of Microorganisms (GCM) 10K type strain sequencing project: providing services to taxonomists for standard genome sequencing and annotation.</title>
        <authorList>
            <consortium name="The Broad Institute Genomics Platform"/>
            <consortium name="The Broad Institute Genome Sequencing Center for Infectious Disease"/>
            <person name="Wu L."/>
            <person name="Ma J."/>
        </authorList>
    </citation>
    <scope>NUCLEOTIDE SEQUENCE [LARGE SCALE GENOMIC DNA]</scope>
    <source>
        <strain evidence="4">JCM 13249</strain>
    </source>
</reference>
<comment type="similarity">
    <text evidence="1">Belongs to the enoyl-CoA hydratase/isomerase family.</text>
</comment>
<dbReference type="Pfam" id="PF01575">
    <property type="entry name" value="MaoC_dehydratas"/>
    <property type="match status" value="1"/>
</dbReference>
<dbReference type="CDD" id="cd03450">
    <property type="entry name" value="NodN"/>
    <property type="match status" value="1"/>
</dbReference>
<dbReference type="RefSeq" id="WP_344083429.1">
    <property type="nucleotide sequence ID" value="NZ_BAAALS010000018.1"/>
</dbReference>
<name>A0ABP4WUE5_9ACTN</name>
<evidence type="ECO:0000313" key="3">
    <source>
        <dbReference type="EMBL" id="GAA1763176.1"/>
    </source>
</evidence>
<dbReference type="EMBL" id="BAAALS010000018">
    <property type="protein sequence ID" value="GAA1763176.1"/>
    <property type="molecule type" value="Genomic_DNA"/>
</dbReference>
<evidence type="ECO:0000259" key="2">
    <source>
        <dbReference type="Pfam" id="PF01575"/>
    </source>
</evidence>
<dbReference type="InterPro" id="IPR029069">
    <property type="entry name" value="HotDog_dom_sf"/>
</dbReference>
<feature type="domain" description="MaoC-like" evidence="2">
    <location>
        <begin position="12"/>
        <end position="112"/>
    </location>
</feature>
<dbReference type="PANTHER" id="PTHR42993:SF1">
    <property type="entry name" value="MAOC-LIKE DEHYDRATASE DOMAIN-CONTAINING PROTEIN"/>
    <property type="match status" value="1"/>
</dbReference>
<accession>A0ABP4WUE5</accession>
<evidence type="ECO:0000256" key="1">
    <source>
        <dbReference type="ARBA" id="ARBA00005254"/>
    </source>
</evidence>
<proteinExistence type="inferred from homology"/>
<dbReference type="InterPro" id="IPR002539">
    <property type="entry name" value="MaoC-like_dom"/>
</dbReference>
<comment type="caution">
    <text evidence="3">The sequence shown here is derived from an EMBL/GenBank/DDBJ whole genome shotgun (WGS) entry which is preliminary data.</text>
</comment>
<keyword evidence="4" id="KW-1185">Reference proteome</keyword>
<dbReference type="InterPro" id="IPR039375">
    <property type="entry name" value="NodN-like"/>
</dbReference>